<dbReference type="Pfam" id="PF04794">
    <property type="entry name" value="YdjC"/>
    <property type="match status" value="1"/>
</dbReference>
<dbReference type="Proteomes" id="UP000007093">
    <property type="component" value="Chromosome"/>
</dbReference>
<dbReference type="PANTHER" id="PTHR31609">
    <property type="entry name" value="YDJC DEACETYLASE FAMILY MEMBER"/>
    <property type="match status" value="1"/>
</dbReference>
<dbReference type="PANTHER" id="PTHR31609:SF1">
    <property type="entry name" value="CARBOHYDRATE DEACETYLASE"/>
    <property type="match status" value="1"/>
</dbReference>
<gene>
    <name evidence="6" type="ordered locus">Acin_1427</name>
</gene>
<dbReference type="STRING" id="568816.Acin_1427"/>
<evidence type="ECO:0000313" key="6">
    <source>
        <dbReference type="EMBL" id="AEQ22649.1"/>
    </source>
</evidence>
<keyword evidence="5" id="KW-0119">Carbohydrate metabolism</keyword>
<evidence type="ECO:0000256" key="1">
    <source>
        <dbReference type="ARBA" id="ARBA00001946"/>
    </source>
</evidence>
<dbReference type="InterPro" id="IPR006879">
    <property type="entry name" value="YdjC-like"/>
</dbReference>
<dbReference type="SUPFAM" id="SSF88713">
    <property type="entry name" value="Glycoside hydrolase/deacetylase"/>
    <property type="match status" value="1"/>
</dbReference>
<dbReference type="GO" id="GO:0019213">
    <property type="term" value="F:deacetylase activity"/>
    <property type="evidence" value="ECO:0007669"/>
    <property type="project" value="TreeGrafter"/>
</dbReference>
<sequence>MVKFCGLSKRAWVRHRKEEFAAVNKIGIIVNADDFGRHELINGAVREGCQNGLIRSATLMVMGNAFADAVKTAKELPELGVGVHLTVVDGTPILAPKQIPSLIDPKTGRFYADHGAFVKAYAKGKIRMSDVRHEWEAQIEKFLASGLIPTHVDSHQHMHVLPGLIDVALDLCARYMIPAMRIPSIPVDLRQTTLKNLGEQIGRTGLHVLAERARKKAKAFQLVVPDAFGGIVAGRAVDKKTIRQILLSHYQGVTEIMVHPGLDDAILSADAHWDHSFETELAAVTDEGNRSICEALSIHVMNFRDLVEERKQP</sequence>
<dbReference type="InterPro" id="IPR011330">
    <property type="entry name" value="Glyco_hydro/deAcase_b/a-brl"/>
</dbReference>
<dbReference type="CDD" id="cd10808">
    <property type="entry name" value="YdjC"/>
    <property type="match status" value="1"/>
</dbReference>
<dbReference type="HOGENOM" id="CLU_064244_2_0_9"/>
<organism evidence="6 7">
    <name type="scientific">Acidaminococcus intestini (strain RyC-MR95)</name>
    <dbReference type="NCBI Taxonomy" id="568816"/>
    <lineage>
        <taxon>Bacteria</taxon>
        <taxon>Bacillati</taxon>
        <taxon>Bacillota</taxon>
        <taxon>Negativicutes</taxon>
        <taxon>Acidaminococcales</taxon>
        <taxon>Acidaminococcaceae</taxon>
        <taxon>Acidaminococcus</taxon>
    </lineage>
</organism>
<dbReference type="GO" id="GO:0005975">
    <property type="term" value="P:carbohydrate metabolic process"/>
    <property type="evidence" value="ECO:0007669"/>
    <property type="project" value="InterPro"/>
</dbReference>
<protein>
    <recommendedName>
        <fullName evidence="8">Hopanoid biosynthesis associated protein HpnK</fullName>
    </recommendedName>
</protein>
<evidence type="ECO:0000256" key="2">
    <source>
        <dbReference type="ARBA" id="ARBA00022723"/>
    </source>
</evidence>
<evidence type="ECO:0000256" key="3">
    <source>
        <dbReference type="ARBA" id="ARBA00022801"/>
    </source>
</evidence>
<evidence type="ECO:0000313" key="7">
    <source>
        <dbReference type="Proteomes" id="UP000007093"/>
    </source>
</evidence>
<dbReference type="InParanoid" id="G4Q2J3"/>
<name>G4Q2J3_ACIIR</name>
<dbReference type="Gene3D" id="3.20.20.370">
    <property type="entry name" value="Glycoside hydrolase/deacetylase"/>
    <property type="match status" value="1"/>
</dbReference>
<accession>G4Q2J3</accession>
<evidence type="ECO:0000256" key="5">
    <source>
        <dbReference type="ARBA" id="ARBA00023277"/>
    </source>
</evidence>
<evidence type="ECO:0000256" key="4">
    <source>
        <dbReference type="ARBA" id="ARBA00022842"/>
    </source>
</evidence>
<comment type="cofactor">
    <cofactor evidence="1">
        <name>Mg(2+)</name>
        <dbReference type="ChEBI" id="CHEBI:18420"/>
    </cofactor>
</comment>
<keyword evidence="3" id="KW-0378">Hydrolase</keyword>
<keyword evidence="7" id="KW-1185">Reference proteome</keyword>
<dbReference type="eggNOG" id="COG3394">
    <property type="taxonomic scope" value="Bacteria"/>
</dbReference>
<keyword evidence="4" id="KW-0460">Magnesium</keyword>
<dbReference type="EMBL" id="CP003058">
    <property type="protein sequence ID" value="AEQ22649.1"/>
    <property type="molecule type" value="Genomic_DNA"/>
</dbReference>
<reference evidence="6 7" key="1">
    <citation type="journal article" date="2011" name="J. Bacteriol.">
        <title>Complete genome sequence of Acidaminococcus intestini RYC-MR95, a Gram-negative bacterium from the phylum Firmicutes.</title>
        <authorList>
            <person name="D'Auria G."/>
            <person name="Galan J.C."/>
            <person name="Rodriguez-Alcayna M."/>
            <person name="Moya A."/>
            <person name="Baquero F."/>
            <person name="Latorre A."/>
        </authorList>
    </citation>
    <scope>NUCLEOTIDE SEQUENCE [LARGE SCALE GENOMIC DNA]</scope>
    <source>
        <strain evidence="6 7">RyC-MR95</strain>
    </source>
</reference>
<dbReference type="KEGG" id="ain:Acin_1427"/>
<keyword evidence="2" id="KW-0479">Metal-binding</keyword>
<dbReference type="GO" id="GO:0016787">
    <property type="term" value="F:hydrolase activity"/>
    <property type="evidence" value="ECO:0007669"/>
    <property type="project" value="UniProtKB-KW"/>
</dbReference>
<dbReference type="PATRIC" id="fig|568816.4.peg.1384"/>
<proteinExistence type="predicted"/>
<evidence type="ECO:0008006" key="8">
    <source>
        <dbReference type="Google" id="ProtNLM"/>
    </source>
</evidence>
<dbReference type="AlphaFoldDB" id="G4Q2J3"/>
<dbReference type="GO" id="GO:0046872">
    <property type="term" value="F:metal ion binding"/>
    <property type="evidence" value="ECO:0007669"/>
    <property type="project" value="UniProtKB-KW"/>
</dbReference>